<keyword evidence="3 4" id="KW-0287">Flowering</keyword>
<evidence type="ECO:0000256" key="4">
    <source>
        <dbReference type="RuleBase" id="RU364012"/>
    </source>
</evidence>
<dbReference type="GO" id="GO:0030154">
    <property type="term" value="P:cell differentiation"/>
    <property type="evidence" value="ECO:0007669"/>
    <property type="project" value="UniProtKB-KW"/>
</dbReference>
<evidence type="ECO:0000313" key="8">
    <source>
        <dbReference type="Proteomes" id="UP000236161"/>
    </source>
</evidence>
<organism evidence="7 8">
    <name type="scientific">Apostasia shenzhenica</name>
    <dbReference type="NCBI Taxonomy" id="1088818"/>
    <lineage>
        <taxon>Eukaryota</taxon>
        <taxon>Viridiplantae</taxon>
        <taxon>Streptophyta</taxon>
        <taxon>Embryophyta</taxon>
        <taxon>Tracheophyta</taxon>
        <taxon>Spermatophyta</taxon>
        <taxon>Magnoliopsida</taxon>
        <taxon>Liliopsida</taxon>
        <taxon>Asparagales</taxon>
        <taxon>Orchidaceae</taxon>
        <taxon>Apostasioideae</taxon>
        <taxon>Apostasia</taxon>
    </lineage>
</organism>
<feature type="compositionally biased region" description="Polar residues" evidence="6">
    <location>
        <begin position="448"/>
        <end position="467"/>
    </location>
</feature>
<dbReference type="PANTHER" id="PTHR31791:SF10">
    <property type="entry name" value="FRIGIDA-LIKE PROTEIN"/>
    <property type="match status" value="1"/>
</dbReference>
<accession>A0A2I0AE35</accession>
<feature type="region of interest" description="Disordered" evidence="6">
    <location>
        <begin position="220"/>
        <end position="248"/>
    </location>
</feature>
<protein>
    <recommendedName>
        <fullName evidence="4">FRIGIDA-like protein</fullName>
    </recommendedName>
</protein>
<dbReference type="GO" id="GO:0009908">
    <property type="term" value="P:flower development"/>
    <property type="evidence" value="ECO:0007669"/>
    <property type="project" value="UniProtKB-KW"/>
</dbReference>
<evidence type="ECO:0000256" key="1">
    <source>
        <dbReference type="ARBA" id="ARBA00008956"/>
    </source>
</evidence>
<dbReference type="InterPro" id="IPR012474">
    <property type="entry name" value="Frigida"/>
</dbReference>
<evidence type="ECO:0000256" key="5">
    <source>
        <dbReference type="SAM" id="Coils"/>
    </source>
</evidence>
<dbReference type="STRING" id="1088818.A0A2I0AE35"/>
<proteinExistence type="inferred from homology"/>
<feature type="region of interest" description="Disordered" evidence="6">
    <location>
        <begin position="404"/>
        <end position="499"/>
    </location>
</feature>
<comment type="similarity">
    <text evidence="1 4">Belongs to the Frigida family.</text>
</comment>
<feature type="compositionally biased region" description="Basic and acidic residues" evidence="6">
    <location>
        <begin position="220"/>
        <end position="229"/>
    </location>
</feature>
<keyword evidence="5" id="KW-0175">Coiled coil</keyword>
<evidence type="ECO:0000256" key="3">
    <source>
        <dbReference type="ARBA" id="ARBA00023089"/>
    </source>
</evidence>
<dbReference type="EMBL" id="KZ451988">
    <property type="protein sequence ID" value="PKA53820.1"/>
    <property type="molecule type" value="Genomic_DNA"/>
</dbReference>
<feature type="coiled-coil region" evidence="5">
    <location>
        <begin position="43"/>
        <end position="70"/>
    </location>
</feature>
<sequence>MEAETLPSDRIQRAIEELELQKALITNCAIQWKTLSDHYSSLKKTLAERAESLDSKLDALESETKQALDSIERRESSLPERESSAAGFIAERRDSVVDEMESQEDKLPGDLQGFLSWYCRRMDSAALWRFMVSRRKELAALRREISGAVAQSLDPPRLVLDAIEDFLSQPDAIVAGGGCERCWAVGMLVWSLLESEGRKASQVASSIRERAASVAKSWLAKHEEKKGNGDIEEGGTGEGGKEETESPEGRTFLQMVVAFGLRSMFEDEFLIKMVVQNASRKEVAKLAVGLEFGEKMEVSCFDTELYDIINNLVKKGKEIEAFYFVHESGLTEKFSPIDLLKSYLQNSRKNASAILKNRNHSMAAAEESNNLEMNALKSITKCVEIYKLEDKFGLGSIRKRLSQLEKAKSERKKSQASQKPQIKRPPPTRGTPSFPPSKAIRIPHMPSATYSRNPSLGPQNPPASRQPFNYVGQATYDSHPSVPYGAPPSHGRSSSMTPSYNTYYGGVPYGGQPINYGAYEYPPPPPQPHYQP</sequence>
<keyword evidence="2 4" id="KW-0221">Differentiation</keyword>
<dbReference type="Pfam" id="PF07899">
    <property type="entry name" value="Frigida"/>
    <property type="match status" value="1"/>
</dbReference>
<evidence type="ECO:0000313" key="7">
    <source>
        <dbReference type="EMBL" id="PKA53820.1"/>
    </source>
</evidence>
<keyword evidence="8" id="KW-1185">Reference proteome</keyword>
<dbReference type="PANTHER" id="PTHR31791">
    <property type="entry name" value="FRIGIDA-LIKE PROTEIN 3-RELATED"/>
    <property type="match status" value="1"/>
</dbReference>
<reference evidence="7 8" key="1">
    <citation type="journal article" date="2017" name="Nature">
        <title>The Apostasia genome and the evolution of orchids.</title>
        <authorList>
            <person name="Zhang G.Q."/>
            <person name="Liu K.W."/>
            <person name="Li Z."/>
            <person name="Lohaus R."/>
            <person name="Hsiao Y.Y."/>
            <person name="Niu S.C."/>
            <person name="Wang J.Y."/>
            <person name="Lin Y.C."/>
            <person name="Xu Q."/>
            <person name="Chen L.J."/>
            <person name="Yoshida K."/>
            <person name="Fujiwara S."/>
            <person name="Wang Z.W."/>
            <person name="Zhang Y.Q."/>
            <person name="Mitsuda N."/>
            <person name="Wang M."/>
            <person name="Liu G.H."/>
            <person name="Pecoraro L."/>
            <person name="Huang H.X."/>
            <person name="Xiao X.J."/>
            <person name="Lin M."/>
            <person name="Wu X.Y."/>
            <person name="Wu W.L."/>
            <person name="Chen Y.Y."/>
            <person name="Chang S.B."/>
            <person name="Sakamoto S."/>
            <person name="Ohme-Takagi M."/>
            <person name="Yagi M."/>
            <person name="Zeng S.J."/>
            <person name="Shen C.Y."/>
            <person name="Yeh C.M."/>
            <person name="Luo Y.B."/>
            <person name="Tsai W.C."/>
            <person name="Van de Peer Y."/>
            <person name="Liu Z.J."/>
        </authorList>
    </citation>
    <scope>NUCLEOTIDE SEQUENCE [LARGE SCALE GENOMIC DNA]</scope>
    <source>
        <strain evidence="8">cv. Shenzhen</strain>
        <tissue evidence="7">Stem</tissue>
    </source>
</reference>
<evidence type="ECO:0000256" key="2">
    <source>
        <dbReference type="ARBA" id="ARBA00022782"/>
    </source>
</evidence>
<evidence type="ECO:0000256" key="6">
    <source>
        <dbReference type="SAM" id="MobiDB-lite"/>
    </source>
</evidence>
<keyword evidence="4" id="KW-0217">Developmental protein</keyword>
<feature type="compositionally biased region" description="Pro residues" evidence="6">
    <location>
        <begin position="423"/>
        <end position="435"/>
    </location>
</feature>
<dbReference type="OrthoDB" id="1917867at2759"/>
<name>A0A2I0AE35_9ASPA</name>
<dbReference type="Proteomes" id="UP000236161">
    <property type="component" value="Unassembled WGS sequence"/>
</dbReference>
<gene>
    <name evidence="7" type="primary">FRI</name>
    <name evidence="7" type="ORF">AXF42_Ash011299</name>
</gene>
<dbReference type="AlphaFoldDB" id="A0A2I0AE35"/>
<feature type="compositionally biased region" description="Basic and acidic residues" evidence="6">
    <location>
        <begin position="239"/>
        <end position="248"/>
    </location>
</feature>